<dbReference type="EMBL" id="JBHTMY010000003">
    <property type="protein sequence ID" value="MFD1316146.1"/>
    <property type="molecule type" value="Genomic_DNA"/>
</dbReference>
<dbReference type="PROSITE" id="PS50106">
    <property type="entry name" value="PDZ"/>
    <property type="match status" value="1"/>
</dbReference>
<dbReference type="Gene3D" id="3.90.226.10">
    <property type="entry name" value="2-enoyl-CoA Hydratase, Chain A, domain 1"/>
    <property type="match status" value="1"/>
</dbReference>
<keyword evidence="1" id="KW-0732">Signal</keyword>
<feature type="domain" description="PDZ" evidence="2">
    <location>
        <begin position="110"/>
        <end position="184"/>
    </location>
</feature>
<protein>
    <submittedName>
        <fullName evidence="3">S41 family peptidase</fullName>
    </submittedName>
</protein>
<dbReference type="InterPro" id="IPR036034">
    <property type="entry name" value="PDZ_sf"/>
</dbReference>
<reference evidence="4" key="1">
    <citation type="journal article" date="2019" name="Int. J. Syst. Evol. Microbiol.">
        <title>The Global Catalogue of Microorganisms (GCM) 10K type strain sequencing project: providing services to taxonomists for standard genome sequencing and annotation.</title>
        <authorList>
            <consortium name="The Broad Institute Genomics Platform"/>
            <consortium name="The Broad Institute Genome Sequencing Center for Infectious Disease"/>
            <person name="Wu L."/>
            <person name="Ma J."/>
        </authorList>
    </citation>
    <scope>NUCLEOTIDE SEQUENCE [LARGE SCALE GENOMIC DNA]</scope>
    <source>
        <strain evidence="4">CCUG 61485</strain>
    </source>
</reference>
<keyword evidence="4" id="KW-1185">Reference proteome</keyword>
<dbReference type="InterPro" id="IPR041613">
    <property type="entry name" value="Pept_S41_N"/>
</dbReference>
<proteinExistence type="predicted"/>
<dbReference type="InterPro" id="IPR005151">
    <property type="entry name" value="Tail-specific_protease"/>
</dbReference>
<dbReference type="Pfam" id="PF03572">
    <property type="entry name" value="Peptidase_S41"/>
    <property type="match status" value="1"/>
</dbReference>
<dbReference type="Pfam" id="PF18294">
    <property type="entry name" value="Pept_S41_N"/>
    <property type="match status" value="1"/>
</dbReference>
<feature type="chain" id="PRO_5045182598" evidence="1">
    <location>
        <begin position="25"/>
        <end position="499"/>
    </location>
</feature>
<dbReference type="SUPFAM" id="SSF50156">
    <property type="entry name" value="PDZ domain-like"/>
    <property type="match status" value="1"/>
</dbReference>
<evidence type="ECO:0000313" key="3">
    <source>
        <dbReference type="EMBL" id="MFD1316146.1"/>
    </source>
</evidence>
<dbReference type="SMART" id="SM00245">
    <property type="entry name" value="TSPc"/>
    <property type="match status" value="1"/>
</dbReference>
<dbReference type="PROSITE" id="PS51257">
    <property type="entry name" value="PROKAR_LIPOPROTEIN"/>
    <property type="match status" value="1"/>
</dbReference>
<dbReference type="RefSeq" id="WP_377178958.1">
    <property type="nucleotide sequence ID" value="NZ_JBHTMY010000003.1"/>
</dbReference>
<accession>A0ABW3Y2V5</accession>
<name>A0ABW3Y2V5_9FLAO</name>
<dbReference type="PANTHER" id="PTHR32060">
    <property type="entry name" value="TAIL-SPECIFIC PROTEASE"/>
    <property type="match status" value="1"/>
</dbReference>
<dbReference type="PANTHER" id="PTHR32060:SF30">
    <property type="entry name" value="CARBOXY-TERMINAL PROCESSING PROTEASE CTPA"/>
    <property type="match status" value="1"/>
</dbReference>
<evidence type="ECO:0000259" key="2">
    <source>
        <dbReference type="PROSITE" id="PS50106"/>
    </source>
</evidence>
<dbReference type="SUPFAM" id="SSF52096">
    <property type="entry name" value="ClpP/crotonase"/>
    <property type="match status" value="1"/>
</dbReference>
<comment type="caution">
    <text evidence="3">The sequence shown here is derived from an EMBL/GenBank/DDBJ whole genome shotgun (WGS) entry which is preliminary data.</text>
</comment>
<feature type="signal peptide" evidence="1">
    <location>
        <begin position="1"/>
        <end position="24"/>
    </location>
</feature>
<sequence length="499" mass="56184">MKSNIKFSVSIFSMMVALWLTSCGGDDNDPTVVEPPIASKNTEIQDFIWQGMNEIYYWQDNVPNLADNKFASQDAYKTFLESEDDPFVFFDNLLYQKNVVDRFSWIVDDYVELENSFQGISTTDGIKFGVAAYGENGVFGYVRYVLPNSDASKKEIKRGDIFTHVNGVAITRSNYVDLLYESSSTSHTLSLAKIENNTITPTGVDVELSKSVLTENPVYLSKSFTIDGKKIGYIMYNRFNDDFDDEINRAFGELKAEGVTDLVLDFRYNPGGSVNTAVSIASMITGQYNGEILLKEKWNRKYQAYWEANRPDYLISKFPNRLGNGNLINSLELNSIYILTTGNTASASELIINGLKPYINVKLIGQKTYGKSVASVTLYDSNNFGKEGANPNHKYAMQPIILETRNKLDENDIDGFDPDFEIAENIANLGTLGDTDEPLLQAAINMITGRAMKMDTQKFRFADDLLDAAAIPNYRNDMYLELDNEELTKHFSRTPLLLE</sequence>
<dbReference type="InterPro" id="IPR029045">
    <property type="entry name" value="ClpP/crotonase-like_dom_sf"/>
</dbReference>
<dbReference type="CDD" id="cd07561">
    <property type="entry name" value="Peptidase_S41_CPP_like"/>
    <property type="match status" value="1"/>
</dbReference>
<gene>
    <name evidence="3" type="ORF">ACFQ39_11000</name>
</gene>
<evidence type="ECO:0000313" key="4">
    <source>
        <dbReference type="Proteomes" id="UP001597201"/>
    </source>
</evidence>
<dbReference type="InterPro" id="IPR001478">
    <property type="entry name" value="PDZ"/>
</dbReference>
<dbReference type="Gene3D" id="3.30.750.170">
    <property type="match status" value="1"/>
</dbReference>
<dbReference type="Proteomes" id="UP001597201">
    <property type="component" value="Unassembled WGS sequence"/>
</dbReference>
<organism evidence="3 4">
    <name type="scientific">Namhaeicola litoreus</name>
    <dbReference type="NCBI Taxonomy" id="1052145"/>
    <lineage>
        <taxon>Bacteria</taxon>
        <taxon>Pseudomonadati</taxon>
        <taxon>Bacteroidota</taxon>
        <taxon>Flavobacteriia</taxon>
        <taxon>Flavobacteriales</taxon>
        <taxon>Flavobacteriaceae</taxon>
        <taxon>Namhaeicola</taxon>
    </lineage>
</organism>
<evidence type="ECO:0000256" key="1">
    <source>
        <dbReference type="SAM" id="SignalP"/>
    </source>
</evidence>
<dbReference type="Gene3D" id="2.30.42.10">
    <property type="match status" value="1"/>
</dbReference>